<comment type="caution">
    <text evidence="2">The sequence shown here is derived from an EMBL/GenBank/DDBJ whole genome shotgun (WGS) entry which is preliminary data.</text>
</comment>
<keyword evidence="3" id="KW-1185">Reference proteome</keyword>
<keyword evidence="1" id="KW-1133">Transmembrane helix</keyword>
<name>A0AAV4MVK8_9ARAC</name>
<evidence type="ECO:0000256" key="1">
    <source>
        <dbReference type="SAM" id="Phobius"/>
    </source>
</evidence>
<keyword evidence="1" id="KW-0812">Transmembrane</keyword>
<evidence type="ECO:0000313" key="3">
    <source>
        <dbReference type="Proteomes" id="UP001054837"/>
    </source>
</evidence>
<gene>
    <name evidence="2" type="ORF">CDAR_611941</name>
</gene>
<dbReference type="Proteomes" id="UP001054837">
    <property type="component" value="Unassembled WGS sequence"/>
</dbReference>
<organism evidence="2 3">
    <name type="scientific">Caerostris darwini</name>
    <dbReference type="NCBI Taxonomy" id="1538125"/>
    <lineage>
        <taxon>Eukaryota</taxon>
        <taxon>Metazoa</taxon>
        <taxon>Ecdysozoa</taxon>
        <taxon>Arthropoda</taxon>
        <taxon>Chelicerata</taxon>
        <taxon>Arachnida</taxon>
        <taxon>Araneae</taxon>
        <taxon>Araneomorphae</taxon>
        <taxon>Entelegynae</taxon>
        <taxon>Araneoidea</taxon>
        <taxon>Araneidae</taxon>
        <taxon>Caerostris</taxon>
    </lineage>
</organism>
<reference evidence="2 3" key="1">
    <citation type="submission" date="2021-06" db="EMBL/GenBank/DDBJ databases">
        <title>Caerostris darwini draft genome.</title>
        <authorList>
            <person name="Kono N."/>
            <person name="Arakawa K."/>
        </authorList>
    </citation>
    <scope>NUCLEOTIDE SEQUENCE [LARGE SCALE GENOMIC DNA]</scope>
</reference>
<dbReference type="AlphaFoldDB" id="A0AAV4MVK8"/>
<sequence length="130" mass="14789">MFPFCFLETQHHRSAHNQRRVRTVSPLDPTFQASVERVIECDVRSGRSPAEQSTRSVIAVAEKMETVFSPDADAGKKKFLLWFGMGCCLLFSGGCLCFVGMVVFTLEDRKKKVCVDFTKEKKTCCIFNFF</sequence>
<dbReference type="EMBL" id="BPLQ01000822">
    <property type="protein sequence ID" value="GIX75402.1"/>
    <property type="molecule type" value="Genomic_DNA"/>
</dbReference>
<keyword evidence="1" id="KW-0472">Membrane</keyword>
<protein>
    <submittedName>
        <fullName evidence="2">Uncharacterized protein</fullName>
    </submittedName>
</protein>
<accession>A0AAV4MVK8</accession>
<proteinExistence type="predicted"/>
<feature type="transmembrane region" description="Helical" evidence="1">
    <location>
        <begin position="79"/>
        <end position="104"/>
    </location>
</feature>
<evidence type="ECO:0000313" key="2">
    <source>
        <dbReference type="EMBL" id="GIX75402.1"/>
    </source>
</evidence>